<feature type="compositionally biased region" description="Acidic residues" evidence="1">
    <location>
        <begin position="458"/>
        <end position="468"/>
    </location>
</feature>
<dbReference type="KEGG" id="bcom:BAUCODRAFT_33322"/>
<organism evidence="2 3">
    <name type="scientific">Baudoinia panamericana (strain UAMH 10762)</name>
    <name type="common">Angels' share fungus</name>
    <name type="synonym">Baudoinia compniacensis (strain UAMH 10762)</name>
    <dbReference type="NCBI Taxonomy" id="717646"/>
    <lineage>
        <taxon>Eukaryota</taxon>
        <taxon>Fungi</taxon>
        <taxon>Dikarya</taxon>
        <taxon>Ascomycota</taxon>
        <taxon>Pezizomycotina</taxon>
        <taxon>Dothideomycetes</taxon>
        <taxon>Dothideomycetidae</taxon>
        <taxon>Mycosphaerellales</taxon>
        <taxon>Teratosphaeriaceae</taxon>
        <taxon>Baudoinia</taxon>
    </lineage>
</organism>
<dbReference type="AlphaFoldDB" id="M2N0Z6"/>
<dbReference type="STRING" id="717646.M2N0Z6"/>
<reference evidence="2 3" key="1">
    <citation type="journal article" date="2012" name="PLoS Pathog.">
        <title>Diverse lifestyles and strategies of plant pathogenesis encoded in the genomes of eighteen Dothideomycetes fungi.</title>
        <authorList>
            <person name="Ohm R.A."/>
            <person name="Feau N."/>
            <person name="Henrissat B."/>
            <person name="Schoch C.L."/>
            <person name="Horwitz B.A."/>
            <person name="Barry K.W."/>
            <person name="Condon B.J."/>
            <person name="Copeland A.C."/>
            <person name="Dhillon B."/>
            <person name="Glaser F."/>
            <person name="Hesse C.N."/>
            <person name="Kosti I."/>
            <person name="LaButti K."/>
            <person name="Lindquist E.A."/>
            <person name="Lucas S."/>
            <person name="Salamov A.A."/>
            <person name="Bradshaw R.E."/>
            <person name="Ciuffetti L."/>
            <person name="Hamelin R.C."/>
            <person name="Kema G.H.J."/>
            <person name="Lawrence C."/>
            <person name="Scott J.A."/>
            <person name="Spatafora J.W."/>
            <person name="Turgeon B.G."/>
            <person name="de Wit P.J.G.M."/>
            <person name="Zhong S."/>
            <person name="Goodwin S.B."/>
            <person name="Grigoriev I.V."/>
        </authorList>
    </citation>
    <scope>NUCLEOTIDE SEQUENCE [LARGE SCALE GENOMIC DNA]</scope>
    <source>
        <strain evidence="2 3">UAMH 10762</strain>
    </source>
</reference>
<dbReference type="PANTHER" id="PTHR28086:SF1">
    <property type="entry name" value="CU(2+) SUPPRESSING AND BLEOMYCIN SENSITIVE PROTEIN 1"/>
    <property type="match status" value="1"/>
</dbReference>
<dbReference type="GO" id="GO:0005737">
    <property type="term" value="C:cytoplasm"/>
    <property type="evidence" value="ECO:0007669"/>
    <property type="project" value="TreeGrafter"/>
</dbReference>
<dbReference type="GeneID" id="19112079"/>
<dbReference type="OMA" id="KQDRTTY"/>
<gene>
    <name evidence="2" type="ORF">BAUCODRAFT_33322</name>
</gene>
<name>M2N0Z6_BAUPA</name>
<protein>
    <submittedName>
        <fullName evidence="2">Uncharacterized protein</fullName>
    </submittedName>
</protein>
<proteinExistence type="predicted"/>
<evidence type="ECO:0000313" key="3">
    <source>
        <dbReference type="Proteomes" id="UP000011761"/>
    </source>
</evidence>
<sequence length="485" mass="55530">MTDSPAHRIPLDPKEQPILDRILTIRDHLSILKQDRSTYVKSADVVKYYNQLVDEVGRLNQIRVTKPDEQNRVDTVLDDCFQLISLFFLTIGRNSEAPAVYSAISTVKRLLDHLIEAGFYSPKDLESISHHLEQWQASIARGKDSHSTHMITLLEARIHVCQQKLHDLQSSLSRLDPEMMGTYDKLVSILRSLSACNTRSRFPAKEVQEFEKELLQIQEEMHQMRDEHTGKSAEQVYAERFLQLSLTDDKSSDGPTIVRALLARCLLWVEIIQVKQGHISDRFHDQYDKLLKIRNTLEQMNLTHAWSLRETDLYSYQRQLDRIDESRVDGNFVDAEGNPAELYEQRTLLYLLRKCYAFIYQYIISSEPVSEALLPIYNQLLTLKRCLIEVKRSGGVDSPRELYPYSMKLNSIDNMKKDGKFMVGNDIPEGQASVTALLAECFELAYELREESQREEVETAEEEDDAVEDGGGAGVEAANGLKVAG</sequence>
<evidence type="ECO:0000256" key="1">
    <source>
        <dbReference type="SAM" id="MobiDB-lite"/>
    </source>
</evidence>
<evidence type="ECO:0000313" key="2">
    <source>
        <dbReference type="EMBL" id="EMC97598.1"/>
    </source>
</evidence>
<dbReference type="InterPro" id="IPR018810">
    <property type="entry name" value="UPF0662"/>
</dbReference>
<dbReference type="Proteomes" id="UP000011761">
    <property type="component" value="Unassembled WGS sequence"/>
</dbReference>
<feature type="region of interest" description="Disordered" evidence="1">
    <location>
        <begin position="452"/>
        <end position="485"/>
    </location>
</feature>
<dbReference type="RefSeq" id="XP_007675293.1">
    <property type="nucleotide sequence ID" value="XM_007677103.1"/>
</dbReference>
<accession>M2N0Z6</accession>
<keyword evidence="3" id="KW-1185">Reference proteome</keyword>
<dbReference type="GO" id="GO:0005634">
    <property type="term" value="C:nucleus"/>
    <property type="evidence" value="ECO:0007669"/>
    <property type="project" value="TreeGrafter"/>
</dbReference>
<dbReference type="HOGENOM" id="CLU_026648_1_0_1"/>
<dbReference type="EMBL" id="KB445554">
    <property type="protein sequence ID" value="EMC97598.1"/>
    <property type="molecule type" value="Genomic_DNA"/>
</dbReference>
<dbReference type="Pfam" id="PF10303">
    <property type="entry name" value="DUF2408"/>
    <property type="match status" value="2"/>
</dbReference>
<dbReference type="PANTHER" id="PTHR28086">
    <property type="entry name" value="UPF0662 PROTEIN YPL260W"/>
    <property type="match status" value="1"/>
</dbReference>
<dbReference type="eggNOG" id="ENOG502QPV0">
    <property type="taxonomic scope" value="Eukaryota"/>
</dbReference>
<dbReference type="OrthoDB" id="2011986at2759"/>